<proteinExistence type="predicted"/>
<accession>A0ABW0PVM6</accession>
<dbReference type="Proteomes" id="UP001596150">
    <property type="component" value="Unassembled WGS sequence"/>
</dbReference>
<protein>
    <recommendedName>
        <fullName evidence="3">Nitrate reductase</fullName>
    </recommendedName>
</protein>
<sequence>MRLFNPFAPRDSAVNAVASARIKDWTRAALGLDDGVRVLVHELACSRPNCPPRETVILVVPVDAPPFKIALHKTMQELTEVELSLAWGGHGPPP</sequence>
<reference evidence="2" key="1">
    <citation type="journal article" date="2019" name="Int. J. Syst. Evol. Microbiol.">
        <title>The Global Catalogue of Microorganisms (GCM) 10K type strain sequencing project: providing services to taxonomists for standard genome sequencing and annotation.</title>
        <authorList>
            <consortium name="The Broad Institute Genomics Platform"/>
            <consortium name="The Broad Institute Genome Sequencing Center for Infectious Disease"/>
            <person name="Wu L."/>
            <person name="Ma J."/>
        </authorList>
    </citation>
    <scope>NUCLEOTIDE SEQUENCE [LARGE SCALE GENOMIC DNA]</scope>
    <source>
        <strain evidence="2">KACC 12633</strain>
    </source>
</reference>
<organism evidence="1 2">
    <name type="scientific">Kaistia terrae</name>
    <dbReference type="NCBI Taxonomy" id="537017"/>
    <lineage>
        <taxon>Bacteria</taxon>
        <taxon>Pseudomonadati</taxon>
        <taxon>Pseudomonadota</taxon>
        <taxon>Alphaproteobacteria</taxon>
        <taxon>Hyphomicrobiales</taxon>
        <taxon>Kaistiaceae</taxon>
        <taxon>Kaistia</taxon>
    </lineage>
</organism>
<name>A0ABW0PVM6_9HYPH</name>
<evidence type="ECO:0000313" key="1">
    <source>
        <dbReference type="EMBL" id="MFC5516251.1"/>
    </source>
</evidence>
<evidence type="ECO:0000313" key="2">
    <source>
        <dbReference type="Proteomes" id="UP001596150"/>
    </source>
</evidence>
<evidence type="ECO:0008006" key="3">
    <source>
        <dbReference type="Google" id="ProtNLM"/>
    </source>
</evidence>
<dbReference type="RefSeq" id="WP_266341546.1">
    <property type="nucleotide sequence ID" value="NZ_JAPKNH010000001.1"/>
</dbReference>
<gene>
    <name evidence="1" type="ORF">ACFPP9_10755</name>
</gene>
<dbReference type="EMBL" id="JBHSML010000003">
    <property type="protein sequence ID" value="MFC5516251.1"/>
    <property type="molecule type" value="Genomic_DNA"/>
</dbReference>
<comment type="caution">
    <text evidence="1">The sequence shown here is derived from an EMBL/GenBank/DDBJ whole genome shotgun (WGS) entry which is preliminary data.</text>
</comment>
<keyword evidence="2" id="KW-1185">Reference proteome</keyword>